<proteinExistence type="predicted"/>
<gene>
    <name evidence="1" type="ORF">PIB30_059906</name>
</gene>
<comment type="caution">
    <text evidence="1">The sequence shown here is derived from an EMBL/GenBank/DDBJ whole genome shotgun (WGS) entry which is preliminary data.</text>
</comment>
<dbReference type="Proteomes" id="UP001341840">
    <property type="component" value="Unassembled WGS sequence"/>
</dbReference>
<protein>
    <submittedName>
        <fullName evidence="1">Uncharacterized protein</fullName>
    </submittedName>
</protein>
<name>A0ABU6RL02_9FABA</name>
<dbReference type="EMBL" id="JASCZI010030730">
    <property type="protein sequence ID" value="MED6124544.1"/>
    <property type="molecule type" value="Genomic_DNA"/>
</dbReference>
<sequence length="138" mass="15708">MAWLWRGPLLLPSPLHAPTTPKRGSLPPTHLVTCFSLPLLHDHYPHHAKALPRRGTTKLLSLVWTVHFIRFFFFKETQKTETSKVYEKIDDGKRKALEDGEVVTQSSKCGNSDTRYRYLLLGIDTLNQGSNKSHPSMA</sequence>
<accession>A0ABU6RL02</accession>
<organism evidence="1 2">
    <name type="scientific">Stylosanthes scabra</name>
    <dbReference type="NCBI Taxonomy" id="79078"/>
    <lineage>
        <taxon>Eukaryota</taxon>
        <taxon>Viridiplantae</taxon>
        <taxon>Streptophyta</taxon>
        <taxon>Embryophyta</taxon>
        <taxon>Tracheophyta</taxon>
        <taxon>Spermatophyta</taxon>
        <taxon>Magnoliopsida</taxon>
        <taxon>eudicotyledons</taxon>
        <taxon>Gunneridae</taxon>
        <taxon>Pentapetalae</taxon>
        <taxon>rosids</taxon>
        <taxon>fabids</taxon>
        <taxon>Fabales</taxon>
        <taxon>Fabaceae</taxon>
        <taxon>Papilionoideae</taxon>
        <taxon>50 kb inversion clade</taxon>
        <taxon>dalbergioids sensu lato</taxon>
        <taxon>Dalbergieae</taxon>
        <taxon>Pterocarpus clade</taxon>
        <taxon>Stylosanthes</taxon>
    </lineage>
</organism>
<evidence type="ECO:0000313" key="2">
    <source>
        <dbReference type="Proteomes" id="UP001341840"/>
    </source>
</evidence>
<evidence type="ECO:0000313" key="1">
    <source>
        <dbReference type="EMBL" id="MED6124544.1"/>
    </source>
</evidence>
<reference evidence="1 2" key="1">
    <citation type="journal article" date="2023" name="Plants (Basel)">
        <title>Bridging the Gap: Combining Genomics and Transcriptomics Approaches to Understand Stylosanthes scabra, an Orphan Legume from the Brazilian Caatinga.</title>
        <authorList>
            <person name="Ferreira-Neto J.R.C."/>
            <person name="da Silva M.D."/>
            <person name="Binneck E."/>
            <person name="de Melo N.F."/>
            <person name="da Silva R.H."/>
            <person name="de Melo A.L.T.M."/>
            <person name="Pandolfi V."/>
            <person name="Bustamante F.O."/>
            <person name="Brasileiro-Vidal A.C."/>
            <person name="Benko-Iseppon A.M."/>
        </authorList>
    </citation>
    <scope>NUCLEOTIDE SEQUENCE [LARGE SCALE GENOMIC DNA]</scope>
    <source>
        <tissue evidence="1">Leaves</tissue>
    </source>
</reference>
<keyword evidence="2" id="KW-1185">Reference proteome</keyword>